<evidence type="ECO:0000313" key="2">
    <source>
        <dbReference type="Proteomes" id="UP001234297"/>
    </source>
</evidence>
<comment type="caution">
    <text evidence="1">The sequence shown here is derived from an EMBL/GenBank/DDBJ whole genome shotgun (WGS) entry which is preliminary data.</text>
</comment>
<keyword evidence="2" id="KW-1185">Reference proteome</keyword>
<protein>
    <submittedName>
        <fullName evidence="1">Uncharacterized protein</fullName>
    </submittedName>
</protein>
<gene>
    <name evidence="1" type="ORF">MRB53_023411</name>
</gene>
<dbReference type="EMBL" id="CM056815">
    <property type="protein sequence ID" value="KAJ8630088.1"/>
    <property type="molecule type" value="Genomic_DNA"/>
</dbReference>
<reference evidence="1 2" key="1">
    <citation type="journal article" date="2022" name="Hortic Res">
        <title>A haplotype resolved chromosomal level avocado genome allows analysis of novel avocado genes.</title>
        <authorList>
            <person name="Nath O."/>
            <person name="Fletcher S.J."/>
            <person name="Hayward A."/>
            <person name="Shaw L.M."/>
            <person name="Masouleh A.K."/>
            <person name="Furtado A."/>
            <person name="Henry R.J."/>
            <person name="Mitter N."/>
        </authorList>
    </citation>
    <scope>NUCLEOTIDE SEQUENCE [LARGE SCALE GENOMIC DNA]</scope>
    <source>
        <strain evidence="2">cv. Hass</strain>
    </source>
</reference>
<name>A0ACC2LAJ5_PERAE</name>
<organism evidence="1 2">
    <name type="scientific">Persea americana</name>
    <name type="common">Avocado</name>
    <dbReference type="NCBI Taxonomy" id="3435"/>
    <lineage>
        <taxon>Eukaryota</taxon>
        <taxon>Viridiplantae</taxon>
        <taxon>Streptophyta</taxon>
        <taxon>Embryophyta</taxon>
        <taxon>Tracheophyta</taxon>
        <taxon>Spermatophyta</taxon>
        <taxon>Magnoliopsida</taxon>
        <taxon>Magnoliidae</taxon>
        <taxon>Laurales</taxon>
        <taxon>Lauraceae</taxon>
        <taxon>Persea</taxon>
    </lineage>
</organism>
<proteinExistence type="predicted"/>
<evidence type="ECO:0000313" key="1">
    <source>
        <dbReference type="EMBL" id="KAJ8630088.1"/>
    </source>
</evidence>
<dbReference type="Proteomes" id="UP001234297">
    <property type="component" value="Chromosome 7"/>
</dbReference>
<sequence>MGGREKVTAGKEEEMRKGGKKRKEFGTRRRRWYCKGRRRWQGEDGRGCDVARVEEDEGALRTGEELMIGSAPGGREMEMMRGKVGGGICAWFGMEWRDGDGGETEWKMTPGELYICVFE</sequence>
<accession>A0ACC2LAJ5</accession>